<sequence>MQSLGLQAAAQLELLEAVLPLLTSHSMTLWKRASSVAVQLACDAAASQSVMDVALGPAAVPAIRVYFLKRIRSMVASDVDLLFKLNWRQLARHHQALALELMEKALGSAGDDNAALKRRWALVEPAMKPLLGKENQANTLPRLLDFLERFTALGATLPEPLKAHGCHLVPNRRSPLPTADADQLLTRLVGLVTRPGARTQLLADCGQLYGWLRSRRVMLRLGEVHLTKLLDAFATSGARMQAVVLAMSLVEMRGRLFLHAQQVSLEPAWLNPRSEAYSTWGAMYTLRPLLEALPPRMRDAEAKRLAACKFARDEPKYAEELLSYRYLPDVNGDLRKACQGATPQSRVGSLQAMLKAASLTHKSPQDVLQVLCFVARRIQSEQSPVVQPVLDELADLQASLFTDEHAGVLRKIADDTLCSPDLCSSSVSSLGKLAFQLLIRRLAYHPADWTADAHTGGKVVVTGRLLKLSLDLINRLVADAPLGRASACDLLLTMTNDAKNLPENQFDQVAGQRVRAQQLLTWWLTEDLPKLPYPAVQMLVFAFAFALHGRTQGYPPFQALVDKALWTPVKDEGDWDFSWQCRFWSTATIARMWMGDPATRDDRAIELLQPLEKLDERGRGEFRLAIVACLVVRNSHVRGALQSAPAMLDYISRVRTDLLDQHMGSLEATWIKEAQVPEIKGSTARWLARQQHRYAALLKRVLTDKDPDASAPPAGSCTPGDEQPPEVRLRFGITDRASVLRPLAQLSITTADEIAAAVEGSAPRDRMQLQGAALFGLPRLDNQAGVLPLLLKWAEEDAAKTEGQPPAGRQRGPVLGSALLRCAGFVHSGRELVPALHRLLGREIVRVTLHKQVVRMLCMFPSAEGRAMLDAQLAGWEGLHRDVKIALMQSLQRYCSDEPSGLVWAAAERCAKPSVDKDIAQALINCRPSAPSVTPEQAGRQLALVLRLKAHPHRDVRWALWQDLLHRIPSFERGAQMVVIESAAQVVTDVSQVEVPATAKEHMGSATAGEGVQPDMAAGRDLPARQRLTQLCSQVAAYARLVGSTEPQRDAARDLAAWLAGDHAAAELRFQLWDQYVALVVGSINWPQLQAGQAAQRILQLCIEAPSAEEVALVAQTTTSCLKQYIWAGASQQTLLAFIDQLKAGSPRGQRVALAVLIQAGDTGQWEDEPLRMRLADCRRSRDRTIARLALQVCVHDE</sequence>
<feature type="region of interest" description="Disordered" evidence="1">
    <location>
        <begin position="705"/>
        <end position="725"/>
    </location>
</feature>
<dbReference type="Proteomes" id="UP001489004">
    <property type="component" value="Unassembled WGS sequence"/>
</dbReference>
<protein>
    <submittedName>
        <fullName evidence="2">Uncharacterized protein</fullName>
    </submittedName>
</protein>
<name>A0AAW1R795_9CHLO</name>
<keyword evidence="3" id="KW-1185">Reference proteome</keyword>
<dbReference type="EMBL" id="JALJOR010000001">
    <property type="protein sequence ID" value="KAK9829509.1"/>
    <property type="molecule type" value="Genomic_DNA"/>
</dbReference>
<gene>
    <name evidence="2" type="ORF">WJX72_006283</name>
</gene>
<reference evidence="2 3" key="1">
    <citation type="journal article" date="2024" name="Nat. Commun.">
        <title>Phylogenomics reveals the evolutionary origins of lichenization in chlorophyte algae.</title>
        <authorList>
            <person name="Puginier C."/>
            <person name="Libourel C."/>
            <person name="Otte J."/>
            <person name="Skaloud P."/>
            <person name="Haon M."/>
            <person name="Grisel S."/>
            <person name="Petersen M."/>
            <person name="Berrin J.G."/>
            <person name="Delaux P.M."/>
            <person name="Dal Grande F."/>
            <person name="Keller J."/>
        </authorList>
    </citation>
    <scope>NUCLEOTIDE SEQUENCE [LARGE SCALE GENOMIC DNA]</scope>
    <source>
        <strain evidence="2 3">SAG 2043</strain>
    </source>
</reference>
<accession>A0AAW1R795</accession>
<comment type="caution">
    <text evidence="2">The sequence shown here is derived from an EMBL/GenBank/DDBJ whole genome shotgun (WGS) entry which is preliminary data.</text>
</comment>
<evidence type="ECO:0000256" key="1">
    <source>
        <dbReference type="SAM" id="MobiDB-lite"/>
    </source>
</evidence>
<organism evidence="2 3">
    <name type="scientific">[Myrmecia] bisecta</name>
    <dbReference type="NCBI Taxonomy" id="41462"/>
    <lineage>
        <taxon>Eukaryota</taxon>
        <taxon>Viridiplantae</taxon>
        <taxon>Chlorophyta</taxon>
        <taxon>core chlorophytes</taxon>
        <taxon>Trebouxiophyceae</taxon>
        <taxon>Trebouxiales</taxon>
        <taxon>Trebouxiaceae</taxon>
        <taxon>Myrmecia</taxon>
    </lineage>
</organism>
<proteinExistence type="predicted"/>
<dbReference type="AlphaFoldDB" id="A0AAW1R795"/>
<evidence type="ECO:0000313" key="3">
    <source>
        <dbReference type="Proteomes" id="UP001489004"/>
    </source>
</evidence>
<evidence type="ECO:0000313" key="2">
    <source>
        <dbReference type="EMBL" id="KAK9829509.1"/>
    </source>
</evidence>